<dbReference type="AlphaFoldDB" id="A0A8H4VN86"/>
<accession>A0A8H4VN86</accession>
<keyword evidence="2" id="KW-1133">Transmembrane helix</keyword>
<protein>
    <submittedName>
        <fullName evidence="3">Uncharacterized protein</fullName>
    </submittedName>
</protein>
<dbReference type="Proteomes" id="UP000521872">
    <property type="component" value="Unassembled WGS sequence"/>
</dbReference>
<name>A0A8H4VN86_9AGAR</name>
<evidence type="ECO:0000256" key="1">
    <source>
        <dbReference type="SAM" id="MobiDB-lite"/>
    </source>
</evidence>
<proteinExistence type="predicted"/>
<organism evidence="3 4">
    <name type="scientific">Agrocybe pediades</name>
    <dbReference type="NCBI Taxonomy" id="84607"/>
    <lineage>
        <taxon>Eukaryota</taxon>
        <taxon>Fungi</taxon>
        <taxon>Dikarya</taxon>
        <taxon>Basidiomycota</taxon>
        <taxon>Agaricomycotina</taxon>
        <taxon>Agaricomycetes</taxon>
        <taxon>Agaricomycetidae</taxon>
        <taxon>Agaricales</taxon>
        <taxon>Agaricineae</taxon>
        <taxon>Strophariaceae</taxon>
        <taxon>Agrocybe</taxon>
    </lineage>
</organism>
<keyword evidence="4" id="KW-1185">Reference proteome</keyword>
<evidence type="ECO:0000313" key="4">
    <source>
        <dbReference type="Proteomes" id="UP000521872"/>
    </source>
</evidence>
<keyword evidence="2" id="KW-0472">Membrane</keyword>
<dbReference type="PANTHER" id="PTHR35043:SF7">
    <property type="entry name" value="TRANSCRIPTION FACTOR DOMAIN-CONTAINING PROTEIN"/>
    <property type="match status" value="1"/>
</dbReference>
<feature type="region of interest" description="Disordered" evidence="1">
    <location>
        <begin position="302"/>
        <end position="321"/>
    </location>
</feature>
<keyword evidence="2" id="KW-0812">Transmembrane</keyword>
<feature type="transmembrane region" description="Helical" evidence="2">
    <location>
        <begin position="421"/>
        <end position="448"/>
    </location>
</feature>
<gene>
    <name evidence="3" type="ORF">D9613_008769</name>
</gene>
<evidence type="ECO:0000313" key="3">
    <source>
        <dbReference type="EMBL" id="KAF4616901.1"/>
    </source>
</evidence>
<dbReference type="EMBL" id="JAACJL010000031">
    <property type="protein sequence ID" value="KAF4616901.1"/>
    <property type="molecule type" value="Genomic_DNA"/>
</dbReference>
<dbReference type="PANTHER" id="PTHR35043">
    <property type="entry name" value="TRANSCRIPTION FACTOR DOMAIN-CONTAINING PROTEIN"/>
    <property type="match status" value="1"/>
</dbReference>
<feature type="transmembrane region" description="Helical" evidence="2">
    <location>
        <begin position="460"/>
        <end position="482"/>
    </location>
</feature>
<feature type="region of interest" description="Disordered" evidence="1">
    <location>
        <begin position="335"/>
        <end position="374"/>
    </location>
</feature>
<sequence length="555" mass="61848">MGLGTSQYPKPERMQVYENVATHRADDLGDYFTRIDDLLGDASVVRCSVNGERICSHAQINTSKLEVQHTELEPMTREILRKLKKLGYQLCHFRESKNEELTSLTRETPRRMKKVKWTRTHGFFLQMGGFMLREEGKKDRVLGWRTLMEYYRQGRLDLSEVTEDRINDHSKADWFAKGLALLQMFWFVTQCIARFLDKHLILTEIELATAALALLSLVMYFLWWNKPFNAGVPITITLLPAETDSQSKDGTNCRPESVADSINTLLLKVAEAVNPNVSHAQPVEATHPSAYSVDEAIPSVETNPHFRQSDPVNPSTSRPGSAEVINLNIASSHMLPALPPSPQSAHPRVQFVSGSQPTDDPPRSPTGIIESDKSSDGFQPWFLFARIHEILSDVETGSRDNPDDSAVTSVPSFYSLELDSAIAAGLTMVLTSFFAAALFGSVHCIGWSSKIVFTSHAASLAWRIASAVITGSPVVWCLAFIFRYVYEAEGCENGCASEDACYYLGETGFYVSVVTIPVYIVSRIVLLVVAFVELRHVPLGALDTIQWANVLPFIH</sequence>
<reference evidence="3 4" key="1">
    <citation type="submission" date="2019-12" db="EMBL/GenBank/DDBJ databases">
        <authorList>
            <person name="Floudas D."/>
            <person name="Bentzer J."/>
            <person name="Ahren D."/>
            <person name="Johansson T."/>
            <person name="Persson P."/>
            <person name="Tunlid A."/>
        </authorList>
    </citation>
    <scope>NUCLEOTIDE SEQUENCE [LARGE SCALE GENOMIC DNA]</scope>
    <source>
        <strain evidence="3 4">CBS 102.39</strain>
    </source>
</reference>
<feature type="transmembrane region" description="Helical" evidence="2">
    <location>
        <begin position="509"/>
        <end position="532"/>
    </location>
</feature>
<comment type="caution">
    <text evidence="3">The sequence shown here is derived from an EMBL/GenBank/DDBJ whole genome shotgun (WGS) entry which is preliminary data.</text>
</comment>
<evidence type="ECO:0000256" key="2">
    <source>
        <dbReference type="SAM" id="Phobius"/>
    </source>
</evidence>
<feature type="compositionally biased region" description="Polar residues" evidence="1">
    <location>
        <begin position="302"/>
        <end position="319"/>
    </location>
</feature>